<sequence length="52" mass="6191">MENCQEAISLLEFSANVIIFNLKCKNLSFHSSFRQNNKMAQKTRLNRYQSMY</sequence>
<gene>
    <name evidence="1" type="ORF">X975_08559</name>
</gene>
<name>A0A087SVK7_STEMI</name>
<feature type="non-terminal residue" evidence="1">
    <location>
        <position position="52"/>
    </location>
</feature>
<reference evidence="1 2" key="1">
    <citation type="submission" date="2013-11" db="EMBL/GenBank/DDBJ databases">
        <title>Genome sequencing of Stegodyphus mimosarum.</title>
        <authorList>
            <person name="Bechsgaard J."/>
        </authorList>
    </citation>
    <scope>NUCLEOTIDE SEQUENCE [LARGE SCALE GENOMIC DNA]</scope>
</reference>
<proteinExistence type="predicted"/>
<dbReference type="AlphaFoldDB" id="A0A087SVK7"/>
<dbReference type="Proteomes" id="UP000054359">
    <property type="component" value="Unassembled WGS sequence"/>
</dbReference>
<dbReference type="EMBL" id="KK112167">
    <property type="protein sequence ID" value="KFM56896.1"/>
    <property type="molecule type" value="Genomic_DNA"/>
</dbReference>
<accession>A0A087SVK7</accession>
<keyword evidence="2" id="KW-1185">Reference proteome</keyword>
<evidence type="ECO:0000313" key="1">
    <source>
        <dbReference type="EMBL" id="KFM56896.1"/>
    </source>
</evidence>
<evidence type="ECO:0000313" key="2">
    <source>
        <dbReference type="Proteomes" id="UP000054359"/>
    </source>
</evidence>
<organism evidence="1 2">
    <name type="scientific">Stegodyphus mimosarum</name>
    <name type="common">African social velvet spider</name>
    <dbReference type="NCBI Taxonomy" id="407821"/>
    <lineage>
        <taxon>Eukaryota</taxon>
        <taxon>Metazoa</taxon>
        <taxon>Ecdysozoa</taxon>
        <taxon>Arthropoda</taxon>
        <taxon>Chelicerata</taxon>
        <taxon>Arachnida</taxon>
        <taxon>Araneae</taxon>
        <taxon>Araneomorphae</taxon>
        <taxon>Entelegynae</taxon>
        <taxon>Eresoidea</taxon>
        <taxon>Eresidae</taxon>
        <taxon>Stegodyphus</taxon>
    </lineage>
</organism>
<protein>
    <submittedName>
        <fullName evidence="1">Uncharacterized protein</fullName>
    </submittedName>
</protein>